<organism evidence="9 10">
    <name type="scientific">Thielaviopsis punctulata</name>
    <dbReference type="NCBI Taxonomy" id="72032"/>
    <lineage>
        <taxon>Eukaryota</taxon>
        <taxon>Fungi</taxon>
        <taxon>Dikarya</taxon>
        <taxon>Ascomycota</taxon>
        <taxon>Pezizomycotina</taxon>
        <taxon>Sordariomycetes</taxon>
        <taxon>Hypocreomycetidae</taxon>
        <taxon>Microascales</taxon>
        <taxon>Ceratocystidaceae</taxon>
        <taxon>Thielaviopsis</taxon>
    </lineage>
</organism>
<keyword evidence="10" id="KW-1185">Reference proteome</keyword>
<evidence type="ECO:0000256" key="7">
    <source>
        <dbReference type="SAM" id="SignalP"/>
    </source>
</evidence>
<comment type="caution">
    <text evidence="9">The sequence shown here is derived from an EMBL/GenBank/DDBJ whole genome shotgun (WGS) entry which is preliminary data.</text>
</comment>
<reference evidence="9 10" key="1">
    <citation type="submission" date="2015-03" db="EMBL/GenBank/DDBJ databases">
        <authorList>
            <person name="Radwan O."/>
            <person name="Al-Naeli F.A."/>
            <person name="Rendon G.A."/>
            <person name="Fields C."/>
        </authorList>
    </citation>
    <scope>NUCLEOTIDE SEQUENCE [LARGE SCALE GENOMIC DNA]</scope>
    <source>
        <strain evidence="9">CR-DP1</strain>
    </source>
</reference>
<feature type="domain" description="Peptidase A1" evidence="8">
    <location>
        <begin position="98"/>
        <end position="405"/>
    </location>
</feature>
<dbReference type="Gene3D" id="2.40.70.10">
    <property type="entry name" value="Acid Proteases"/>
    <property type="match status" value="2"/>
</dbReference>
<gene>
    <name evidence="9" type="ORF">TD95_005077</name>
</gene>
<dbReference type="GO" id="GO:0004190">
    <property type="term" value="F:aspartic-type endopeptidase activity"/>
    <property type="evidence" value="ECO:0007669"/>
    <property type="project" value="UniProtKB-KW"/>
</dbReference>
<sequence>MVPSVNNFLLAALTVAGVAMAAPTASNNTGYSVEQVANPNYIKSAPLALVKAYKKYGKAVPANLQAAADRAIADFHNGTAKRATGSATNTPESSDSEWLTPVQIGTPAQTLNLDFDTGSSDLWVFSTSTPDNSGHSVYNPSRSSSSSLMSGESWSISYGDGSSSSGVVYSDIVSVGGLAVKGQAVEAATKISSEFSSETDLDGLMGLAFSSINTVTPNQQKTFWANALGSMPQGLFTADLNSAKPGKYNFGFIDESAYTGSIGYADVDTSEGFWTFTADNYYIGSSKKNNAVTGIADTGTTLLLLSDSIVRNYYRQIRGARYSYYQGAYIAPCSANWPDFSFTVGGTKITIPSDYMNFGAADNSGYSCYGGLQSSSDIGINIFGDIALKAAFVVFDGENTRLGWANKNL</sequence>
<dbReference type="InterPro" id="IPR001461">
    <property type="entry name" value="Aspartic_peptidase_A1"/>
</dbReference>
<keyword evidence="2 6" id="KW-0645">Protease</keyword>
<keyword evidence="7" id="KW-0732">Signal</keyword>
<feature type="signal peptide" evidence="7">
    <location>
        <begin position="1"/>
        <end position="21"/>
    </location>
</feature>
<dbReference type="EMBL" id="LAEV01000425">
    <property type="protein sequence ID" value="KKA30325.1"/>
    <property type="molecule type" value="Genomic_DNA"/>
</dbReference>
<dbReference type="AlphaFoldDB" id="A0A0F4ZJE1"/>
<dbReference type="InterPro" id="IPR033121">
    <property type="entry name" value="PEPTIDASE_A1"/>
</dbReference>
<dbReference type="InterPro" id="IPR021109">
    <property type="entry name" value="Peptidase_aspartic_dom_sf"/>
</dbReference>
<dbReference type="PANTHER" id="PTHR47966:SF2">
    <property type="entry name" value="ASPERGILLOPEPSIN-1-RELATED"/>
    <property type="match status" value="1"/>
</dbReference>
<accession>A0A0F4ZJE1</accession>
<proteinExistence type="inferred from homology"/>
<dbReference type="GO" id="GO:0006508">
    <property type="term" value="P:proteolysis"/>
    <property type="evidence" value="ECO:0007669"/>
    <property type="project" value="UniProtKB-KW"/>
</dbReference>
<dbReference type="Pfam" id="PF00026">
    <property type="entry name" value="Asp"/>
    <property type="match status" value="1"/>
</dbReference>
<dbReference type="CDD" id="cd06097">
    <property type="entry name" value="Aspergillopepsin_like"/>
    <property type="match status" value="1"/>
</dbReference>
<comment type="similarity">
    <text evidence="1 6">Belongs to the peptidase A1 family.</text>
</comment>
<evidence type="ECO:0000256" key="2">
    <source>
        <dbReference type="ARBA" id="ARBA00022670"/>
    </source>
</evidence>
<dbReference type="FunFam" id="2.40.70.10:FF:000026">
    <property type="entry name" value="Endothiapepsin"/>
    <property type="match status" value="1"/>
</dbReference>
<feature type="chain" id="PRO_5002482741" description="Peptidase A1 domain-containing protein" evidence="7">
    <location>
        <begin position="22"/>
        <end position="409"/>
    </location>
</feature>
<dbReference type="OrthoDB" id="2747330at2759"/>
<evidence type="ECO:0000259" key="8">
    <source>
        <dbReference type="PROSITE" id="PS51767"/>
    </source>
</evidence>
<dbReference type="Proteomes" id="UP000033483">
    <property type="component" value="Unassembled WGS sequence"/>
</dbReference>
<dbReference type="MEROPS" id="A01.017"/>
<evidence type="ECO:0000313" key="10">
    <source>
        <dbReference type="Proteomes" id="UP000033483"/>
    </source>
</evidence>
<dbReference type="PROSITE" id="PS51767">
    <property type="entry name" value="PEPTIDASE_A1"/>
    <property type="match status" value="1"/>
</dbReference>
<dbReference type="PRINTS" id="PR00792">
    <property type="entry name" value="PEPSIN"/>
</dbReference>
<evidence type="ECO:0000256" key="5">
    <source>
        <dbReference type="PIRSR" id="PIRSR601461-1"/>
    </source>
</evidence>
<dbReference type="PANTHER" id="PTHR47966">
    <property type="entry name" value="BETA-SITE APP-CLEAVING ENZYME, ISOFORM A-RELATED"/>
    <property type="match status" value="1"/>
</dbReference>
<dbReference type="SUPFAM" id="SSF50630">
    <property type="entry name" value="Acid proteases"/>
    <property type="match status" value="1"/>
</dbReference>
<evidence type="ECO:0000256" key="6">
    <source>
        <dbReference type="RuleBase" id="RU000454"/>
    </source>
</evidence>
<feature type="active site" evidence="5">
    <location>
        <position position="116"/>
    </location>
</feature>
<evidence type="ECO:0000256" key="3">
    <source>
        <dbReference type="ARBA" id="ARBA00022750"/>
    </source>
</evidence>
<dbReference type="FunFam" id="2.40.70.10:FF:000024">
    <property type="entry name" value="Endothiapepsin"/>
    <property type="match status" value="1"/>
</dbReference>
<dbReference type="InterPro" id="IPR034163">
    <property type="entry name" value="Aspergillopepsin-like_cat_dom"/>
</dbReference>
<keyword evidence="3 6" id="KW-0064">Aspartyl protease</keyword>
<evidence type="ECO:0000256" key="4">
    <source>
        <dbReference type="ARBA" id="ARBA00022801"/>
    </source>
</evidence>
<evidence type="ECO:0000313" key="9">
    <source>
        <dbReference type="EMBL" id="KKA30325.1"/>
    </source>
</evidence>
<keyword evidence="4 6" id="KW-0378">Hydrolase</keyword>
<dbReference type="PROSITE" id="PS00141">
    <property type="entry name" value="ASP_PROTEASE"/>
    <property type="match status" value="1"/>
</dbReference>
<feature type="active site" evidence="5">
    <location>
        <position position="297"/>
    </location>
</feature>
<protein>
    <recommendedName>
        <fullName evidence="8">Peptidase A1 domain-containing protein</fullName>
    </recommendedName>
</protein>
<evidence type="ECO:0000256" key="1">
    <source>
        <dbReference type="ARBA" id="ARBA00007447"/>
    </source>
</evidence>
<name>A0A0F4ZJE1_9PEZI</name>
<dbReference type="InterPro" id="IPR001969">
    <property type="entry name" value="Aspartic_peptidase_AS"/>
</dbReference>